<name>A0A5B9QBN3_9BACT</name>
<sequence>MQGVEINDDWKRIDREWHPLGRCFTRRRFDGKDVIVWQRNPSVGNLTDWQANYGIVAPLSAATSVAEPSTGKLLLVVLGVTMSRIALPSSTERTRCG</sequence>
<evidence type="ECO:0000313" key="1">
    <source>
        <dbReference type="EMBL" id="QEG36348.1"/>
    </source>
</evidence>
<gene>
    <name evidence="1" type="ORF">Pr1d_36620</name>
</gene>
<dbReference type="EMBL" id="CP042913">
    <property type="protein sequence ID" value="QEG36348.1"/>
    <property type="molecule type" value="Genomic_DNA"/>
</dbReference>
<reference evidence="1 2" key="1">
    <citation type="submission" date="2019-08" db="EMBL/GenBank/DDBJ databases">
        <title>Deep-cultivation of Planctomycetes and their phenomic and genomic characterization uncovers novel biology.</title>
        <authorList>
            <person name="Wiegand S."/>
            <person name="Jogler M."/>
            <person name="Boedeker C."/>
            <person name="Pinto D."/>
            <person name="Vollmers J."/>
            <person name="Rivas-Marin E."/>
            <person name="Kohn T."/>
            <person name="Peeters S.H."/>
            <person name="Heuer A."/>
            <person name="Rast P."/>
            <person name="Oberbeckmann S."/>
            <person name="Bunk B."/>
            <person name="Jeske O."/>
            <person name="Meyerdierks A."/>
            <person name="Storesund J.E."/>
            <person name="Kallscheuer N."/>
            <person name="Luecker S."/>
            <person name="Lage O.M."/>
            <person name="Pohl T."/>
            <person name="Merkel B.J."/>
            <person name="Hornburger P."/>
            <person name="Mueller R.-W."/>
            <person name="Bruemmer F."/>
            <person name="Labrenz M."/>
            <person name="Spormann A.M."/>
            <person name="Op den Camp H."/>
            <person name="Overmann J."/>
            <person name="Amann R."/>
            <person name="Jetten M.S.M."/>
            <person name="Mascher T."/>
            <person name="Medema M.H."/>
            <person name="Devos D.P."/>
            <person name="Kaster A.-K."/>
            <person name="Ovreas L."/>
            <person name="Rohde M."/>
            <person name="Galperin M.Y."/>
            <person name="Jogler C."/>
        </authorList>
    </citation>
    <scope>NUCLEOTIDE SEQUENCE [LARGE SCALE GENOMIC DNA]</scope>
    <source>
        <strain evidence="1 2">Pr1d</strain>
    </source>
</reference>
<keyword evidence="2" id="KW-1185">Reference proteome</keyword>
<dbReference type="Proteomes" id="UP000323917">
    <property type="component" value="Chromosome"/>
</dbReference>
<dbReference type="AlphaFoldDB" id="A0A5B9QBN3"/>
<organism evidence="1 2">
    <name type="scientific">Bythopirellula goksoeyrii</name>
    <dbReference type="NCBI Taxonomy" id="1400387"/>
    <lineage>
        <taxon>Bacteria</taxon>
        <taxon>Pseudomonadati</taxon>
        <taxon>Planctomycetota</taxon>
        <taxon>Planctomycetia</taxon>
        <taxon>Pirellulales</taxon>
        <taxon>Lacipirellulaceae</taxon>
        <taxon>Bythopirellula</taxon>
    </lineage>
</organism>
<proteinExistence type="predicted"/>
<dbReference type="KEGG" id="bgok:Pr1d_36620"/>
<evidence type="ECO:0000313" key="2">
    <source>
        <dbReference type="Proteomes" id="UP000323917"/>
    </source>
</evidence>
<protein>
    <submittedName>
        <fullName evidence="1">Uncharacterized protein</fullName>
    </submittedName>
</protein>
<accession>A0A5B9QBN3</accession>